<dbReference type="Gene3D" id="2.60.40.10">
    <property type="entry name" value="Immunoglobulins"/>
    <property type="match status" value="2"/>
</dbReference>
<gene>
    <name evidence="2" type="ORF">GCM10011379_03450</name>
</gene>
<dbReference type="InterPro" id="IPR035986">
    <property type="entry name" value="PKD_dom_sf"/>
</dbReference>
<evidence type="ECO:0008006" key="4">
    <source>
        <dbReference type="Google" id="ProtNLM"/>
    </source>
</evidence>
<accession>A0A917MQD4</accession>
<name>A0A917MQD4_9BACT</name>
<keyword evidence="1" id="KW-0732">Signal</keyword>
<dbReference type="InterPro" id="IPR014755">
    <property type="entry name" value="Cu-Rt/internalin_Ig-like"/>
</dbReference>
<keyword evidence="3" id="KW-1185">Reference proteome</keyword>
<organism evidence="2 3">
    <name type="scientific">Filimonas zeae</name>
    <dbReference type="NCBI Taxonomy" id="1737353"/>
    <lineage>
        <taxon>Bacteria</taxon>
        <taxon>Pseudomonadati</taxon>
        <taxon>Bacteroidota</taxon>
        <taxon>Chitinophagia</taxon>
        <taxon>Chitinophagales</taxon>
        <taxon>Chitinophagaceae</taxon>
        <taxon>Filimonas</taxon>
    </lineage>
</organism>
<reference evidence="2" key="1">
    <citation type="journal article" date="2014" name="Int. J. Syst. Evol. Microbiol.">
        <title>Complete genome sequence of Corynebacterium casei LMG S-19264T (=DSM 44701T), isolated from a smear-ripened cheese.</title>
        <authorList>
            <consortium name="US DOE Joint Genome Institute (JGI-PGF)"/>
            <person name="Walter F."/>
            <person name="Albersmeier A."/>
            <person name="Kalinowski J."/>
            <person name="Ruckert C."/>
        </authorList>
    </citation>
    <scope>NUCLEOTIDE SEQUENCE</scope>
    <source>
        <strain evidence="2">CGMCC 1.15290</strain>
    </source>
</reference>
<comment type="caution">
    <text evidence="2">The sequence shown here is derived from an EMBL/GenBank/DDBJ whole genome shotgun (WGS) entry which is preliminary data.</text>
</comment>
<protein>
    <recommendedName>
        <fullName evidence="4">Gliding motility-associated C-terminal domain-containing protein</fullName>
    </recommendedName>
</protein>
<evidence type="ECO:0000256" key="1">
    <source>
        <dbReference type="ARBA" id="ARBA00022729"/>
    </source>
</evidence>
<dbReference type="EMBL" id="BMIB01000001">
    <property type="protein sequence ID" value="GGH58080.1"/>
    <property type="molecule type" value="Genomic_DNA"/>
</dbReference>
<reference evidence="2" key="2">
    <citation type="submission" date="2020-09" db="EMBL/GenBank/DDBJ databases">
        <authorList>
            <person name="Sun Q."/>
            <person name="Zhou Y."/>
        </authorList>
    </citation>
    <scope>NUCLEOTIDE SEQUENCE</scope>
    <source>
        <strain evidence="2">CGMCC 1.15290</strain>
    </source>
</reference>
<dbReference type="Gene3D" id="2.60.40.1220">
    <property type="match status" value="1"/>
</dbReference>
<proteinExistence type="predicted"/>
<dbReference type="SUPFAM" id="SSF49299">
    <property type="entry name" value="PKD domain"/>
    <property type="match status" value="2"/>
</dbReference>
<dbReference type="InterPro" id="IPR013783">
    <property type="entry name" value="Ig-like_fold"/>
</dbReference>
<evidence type="ECO:0000313" key="3">
    <source>
        <dbReference type="Proteomes" id="UP000627292"/>
    </source>
</evidence>
<dbReference type="NCBIfam" id="TIGR04131">
    <property type="entry name" value="Bac_Flav_CTERM"/>
    <property type="match status" value="1"/>
</dbReference>
<dbReference type="Proteomes" id="UP000627292">
    <property type="component" value="Unassembled WGS sequence"/>
</dbReference>
<dbReference type="CDD" id="cd00146">
    <property type="entry name" value="PKD"/>
    <property type="match status" value="1"/>
</dbReference>
<sequence>MTTVPSCAGRTMPVPGCGAGYTDVNAFWYKFTCYSTGTVGFLIQPGSSMDDYDWQLFDITNATSPDEVYTNAALVVTGNWAGTYGNTGASASGVSHIECGSIPADNKPTFSAMPTLLEGHHYLLMISHFTVTNQSGYTISFSGGTASITDPNLPHLQAGNYYCPTKTIRIKLNKEVKCASLATNGSDFTLNVPGINIVSAAGVNCNQGFDMDSLVLGLNQQLPPGNYRVTIKKGTDANTLLDYCDRDIPEGEHIDFTVDPPALVYIDSLKPLPCAPDSIQMVFTLPIDCATIAPDGSDFTVTGPSAVTVTGARANCSFNNADNTVTLYLDKRILTGGTYTVSIVTGSDGNSVATECGQYILAGNNSISFTLEQQYPATLRKVLPITCRTEKIRVVLSQPVQCNSVATNGSDFVINGPEAISITRAEFTCNGTGQFTDTIDLFFNRPVLTEGNYTVSARTGSDGNTLLTSCWQPTPVGNSTPFSTKDTVSADFTYQLFLHCELDTVALFHDGAHGVNSWAWYYDGKTDSSKQQNPVKIYSRFGTKSITLVVSNGVCTDTMEKQVVLSNVLEAAFHPVSDTLCPGVAAEFVNESIGNIVGQQWVFGNGNTSSLYTPPRQNYLVPNTRQQLYHVQLIVQSNMNCFDTATYRLFVLNSCFIAVPTGFTPNGDGRNDFLYPLNAFMMSKLDFKVYNRYGQMVYQTTSTFGKWDGKFKGEAQPPGAYAWMLTYTEKKTGQTFSEKGTSVLIR</sequence>
<evidence type="ECO:0000313" key="2">
    <source>
        <dbReference type="EMBL" id="GGH58080.1"/>
    </source>
</evidence>
<dbReference type="Pfam" id="PF13585">
    <property type="entry name" value="CHU_C"/>
    <property type="match status" value="1"/>
</dbReference>
<dbReference type="InterPro" id="IPR026341">
    <property type="entry name" value="T9SS_type_B"/>
</dbReference>
<dbReference type="AlphaFoldDB" id="A0A917MQD4"/>